<accession>A0A4U1C2S2</accession>
<dbReference type="GO" id="GO:0005261">
    <property type="term" value="F:monoatomic cation channel activity"/>
    <property type="evidence" value="ECO:0007669"/>
    <property type="project" value="TreeGrafter"/>
</dbReference>
<dbReference type="Pfam" id="PF18911">
    <property type="entry name" value="PKD_4"/>
    <property type="match status" value="1"/>
</dbReference>
<keyword evidence="2" id="KW-0812">Transmembrane</keyword>
<dbReference type="NCBIfam" id="TIGR04131">
    <property type="entry name" value="Bac_Flav_CTERM"/>
    <property type="match status" value="1"/>
</dbReference>
<evidence type="ECO:0000259" key="7">
    <source>
        <dbReference type="PROSITE" id="PS50093"/>
    </source>
</evidence>
<feature type="domain" description="PKD" evidence="7">
    <location>
        <begin position="695"/>
        <end position="749"/>
    </location>
</feature>
<dbReference type="GO" id="GO:0005886">
    <property type="term" value="C:plasma membrane"/>
    <property type="evidence" value="ECO:0007669"/>
    <property type="project" value="TreeGrafter"/>
</dbReference>
<evidence type="ECO:0000256" key="6">
    <source>
        <dbReference type="SAM" id="SignalP"/>
    </source>
</evidence>
<proteinExistence type="predicted"/>
<dbReference type="PROSITE" id="PS50093">
    <property type="entry name" value="PKD"/>
    <property type="match status" value="3"/>
</dbReference>
<dbReference type="InterPro" id="IPR026341">
    <property type="entry name" value="T9SS_type_B"/>
</dbReference>
<feature type="chain" id="PRO_5020783128" evidence="6">
    <location>
        <begin position="19"/>
        <end position="846"/>
    </location>
</feature>
<dbReference type="AlphaFoldDB" id="A0A4U1C2S2"/>
<dbReference type="InterPro" id="IPR000601">
    <property type="entry name" value="PKD_dom"/>
</dbReference>
<evidence type="ECO:0000256" key="4">
    <source>
        <dbReference type="ARBA" id="ARBA00022989"/>
    </source>
</evidence>
<dbReference type="InterPro" id="IPR035986">
    <property type="entry name" value="PKD_dom_sf"/>
</dbReference>
<dbReference type="Gene3D" id="2.60.40.10">
    <property type="entry name" value="Immunoglobulins"/>
    <property type="match status" value="5"/>
</dbReference>
<dbReference type="InterPro" id="IPR013783">
    <property type="entry name" value="Ig-like_fold"/>
</dbReference>
<dbReference type="InterPro" id="IPR045829">
    <property type="entry name" value="PKD_6"/>
</dbReference>
<dbReference type="Pfam" id="PF13585">
    <property type="entry name" value="CHU_C"/>
    <property type="match status" value="1"/>
</dbReference>
<evidence type="ECO:0000256" key="1">
    <source>
        <dbReference type="ARBA" id="ARBA00004141"/>
    </source>
</evidence>
<keyword evidence="3" id="KW-0677">Repeat</keyword>
<name>A0A4U1C2S2_9SPHI</name>
<dbReference type="PANTHER" id="PTHR46730:SF4">
    <property type="entry name" value="POLYCYSTIC KIDNEY DISEASE PROTEIN 1-LIKE 1"/>
    <property type="match status" value="1"/>
</dbReference>
<feature type="signal peptide" evidence="6">
    <location>
        <begin position="1"/>
        <end position="18"/>
    </location>
</feature>
<evidence type="ECO:0000256" key="3">
    <source>
        <dbReference type="ARBA" id="ARBA00022737"/>
    </source>
</evidence>
<evidence type="ECO:0000313" key="9">
    <source>
        <dbReference type="Proteomes" id="UP000310477"/>
    </source>
</evidence>
<keyword evidence="9" id="KW-1185">Reference proteome</keyword>
<organism evidence="8 9">
    <name type="scientific">Pedobacter cryotolerans</name>
    <dbReference type="NCBI Taxonomy" id="2571270"/>
    <lineage>
        <taxon>Bacteria</taxon>
        <taxon>Pseudomonadati</taxon>
        <taxon>Bacteroidota</taxon>
        <taxon>Sphingobacteriia</taxon>
        <taxon>Sphingobacteriales</taxon>
        <taxon>Sphingobacteriaceae</taxon>
        <taxon>Pedobacter</taxon>
    </lineage>
</organism>
<gene>
    <name evidence="8" type="ORF">FA045_16085</name>
</gene>
<dbReference type="Pfam" id="PF19408">
    <property type="entry name" value="PKD_6"/>
    <property type="match status" value="1"/>
</dbReference>
<keyword evidence="4" id="KW-1133">Transmembrane helix</keyword>
<protein>
    <submittedName>
        <fullName evidence="8">PKD domain-containing protein</fullName>
    </submittedName>
</protein>
<dbReference type="Proteomes" id="UP000310477">
    <property type="component" value="Unassembled WGS sequence"/>
</dbReference>
<evidence type="ECO:0000256" key="5">
    <source>
        <dbReference type="ARBA" id="ARBA00023136"/>
    </source>
</evidence>
<dbReference type="EMBL" id="SWBO01000011">
    <property type="protein sequence ID" value="TKB97479.1"/>
    <property type="molecule type" value="Genomic_DNA"/>
</dbReference>
<dbReference type="SMART" id="SM00089">
    <property type="entry name" value="PKD"/>
    <property type="match status" value="3"/>
</dbReference>
<sequence length="846" mass="91309">MMRLLTLFFLLVVFKANAHKATPTNDELVNAINISATDGSCSTDQAYGNIEATTSTTGVPLNWNGAIGKDVWFKFTATKFDVAITVNGRVDGASLNTMLNPLVSIYTNDPLLGGFVELSNVMVSSSNVTSINKGGLTVGQVYYIRVSAANNNEGTFKLCVDNYFPPLQPGQDCGTVSILCGMDKFTQLNVTGAGTNNREIAGTCLQSENNAAWYMWTAAKSGAFTFLITPTVTTNDIDWVLYDLGAGGTCANISAATAIRCAAGSGVQCPPSETPYYITGLSMTETDLNESLGCGPNKNGLVRFVDMVAGHTYALLVDNFTGGNNGFSLEFGGDTEFIGPTSEIKVDRNDACTPTQSYTFTSLATNATALKWTFGEGASIATATGPGPYTVTYTTSGDKTVVLEATGTKGCNVVSTQTFFVATKPTKPIISPSSIKLCYDDVLKLSTPTVNLGSYFWTGPNGFTSAEQNPEIRITGPENSGDYTVYTKVGDCTSELTTLNIPLIDTRSEAFFDISIYNQCLPNQNYVFINKSLNYTSFTWDFDGGLETTDANGDKRVTFSTNGLKTITLTVSSPNGCTSTLSKAINVQLKPATPIITANQPKFCLGDTMKFAVEEVEGVTYEWIGPNNFKANTAAIEIPVNDFNVAGKYQVLIKIGACVSDVAEIIIPPIAKIPVAAFGTDPLFNSKFTTPLPLFFKNNSKDADTYLWEFGDGNTSTEANPTHIYKTSGTFKVKLTAFADEGCSNSVQVGDLIILDAALFIPNTFSPNQDGINDEFVVTVLNLKKYELFIYNRLGENVFQTSNIFNNWNGKHKNQDVPVSTYYYVIFGKNIYNQDVKYTGSLTLIR</sequence>
<comment type="caution">
    <text evidence="8">The sequence shown here is derived from an EMBL/GenBank/DDBJ whole genome shotgun (WGS) entry which is preliminary data.</text>
</comment>
<dbReference type="PANTHER" id="PTHR46730">
    <property type="entry name" value="POLYCYSTIN-1"/>
    <property type="match status" value="1"/>
</dbReference>
<dbReference type="SUPFAM" id="SSF49299">
    <property type="entry name" value="PKD domain"/>
    <property type="match status" value="3"/>
</dbReference>
<evidence type="ECO:0000313" key="8">
    <source>
        <dbReference type="EMBL" id="TKB97479.1"/>
    </source>
</evidence>
<keyword evidence="6" id="KW-0732">Signal</keyword>
<dbReference type="OrthoDB" id="610082at2"/>
<dbReference type="RefSeq" id="WP_136878106.1">
    <property type="nucleotide sequence ID" value="NZ_SWBO01000011.1"/>
</dbReference>
<dbReference type="InterPro" id="IPR022409">
    <property type="entry name" value="PKD/Chitinase_dom"/>
</dbReference>
<evidence type="ECO:0000256" key="2">
    <source>
        <dbReference type="ARBA" id="ARBA00022692"/>
    </source>
</evidence>
<reference evidence="8 9" key="1">
    <citation type="submission" date="2019-04" db="EMBL/GenBank/DDBJ databases">
        <title>Pedobacter sp. AR-2-6 sp. nov., isolated from Arctic soil.</title>
        <authorList>
            <person name="Dahal R.H."/>
            <person name="Kim D.-U."/>
        </authorList>
    </citation>
    <scope>NUCLEOTIDE SEQUENCE [LARGE SCALE GENOMIC DNA]</scope>
    <source>
        <strain evidence="8 9">AR-2-6</strain>
    </source>
</reference>
<feature type="domain" description="PKD" evidence="7">
    <location>
        <begin position="339"/>
        <end position="421"/>
    </location>
</feature>
<keyword evidence="5" id="KW-0472">Membrane</keyword>
<dbReference type="GO" id="GO:0006816">
    <property type="term" value="P:calcium ion transport"/>
    <property type="evidence" value="ECO:0007669"/>
    <property type="project" value="TreeGrafter"/>
</dbReference>
<dbReference type="CDD" id="cd00146">
    <property type="entry name" value="PKD"/>
    <property type="match status" value="2"/>
</dbReference>
<feature type="domain" description="PKD" evidence="7">
    <location>
        <begin position="536"/>
        <end position="588"/>
    </location>
</feature>
<comment type="subcellular location">
    <subcellularLocation>
        <location evidence="1">Membrane</location>
        <topology evidence="1">Multi-pass membrane protein</topology>
    </subcellularLocation>
</comment>